<evidence type="ECO:0000256" key="1">
    <source>
        <dbReference type="ARBA" id="ARBA00004613"/>
    </source>
</evidence>
<dbReference type="InterPro" id="IPR011049">
    <property type="entry name" value="Serralysin-like_metalloprot_C"/>
</dbReference>
<reference evidence="6 7" key="1">
    <citation type="submission" date="2020-02" db="EMBL/GenBank/DDBJ databases">
        <title>Rhodobacter translucens sp. nov., a novel bacterium isolated from activated sludge.</title>
        <authorList>
            <person name="Liu J."/>
        </authorList>
    </citation>
    <scope>NUCLEOTIDE SEQUENCE [LARGE SCALE GENOMIC DNA]</scope>
    <source>
        <strain evidence="6 7">HX-7-19</strain>
    </source>
</reference>
<dbReference type="EMBL" id="JAALFE010000011">
    <property type="protein sequence ID" value="NGQ91750.1"/>
    <property type="molecule type" value="Genomic_DNA"/>
</dbReference>
<dbReference type="GO" id="GO:0006979">
    <property type="term" value="P:response to oxidative stress"/>
    <property type="evidence" value="ECO:0007669"/>
    <property type="project" value="InterPro"/>
</dbReference>
<dbReference type="Pfam" id="PF03098">
    <property type="entry name" value="An_peroxidase"/>
    <property type="match status" value="6"/>
</dbReference>
<organism evidence="6 7">
    <name type="scientific">Paragemmobacter kunshanensis</name>
    <dbReference type="NCBI Taxonomy" id="2583234"/>
    <lineage>
        <taxon>Bacteria</taxon>
        <taxon>Pseudomonadati</taxon>
        <taxon>Pseudomonadota</taxon>
        <taxon>Alphaproteobacteria</taxon>
        <taxon>Rhodobacterales</taxon>
        <taxon>Paracoccaceae</taxon>
        <taxon>Paragemmobacter</taxon>
    </lineage>
</organism>
<gene>
    <name evidence="6" type="ORF">G5V65_12660</name>
</gene>
<dbReference type="InterPro" id="IPR010255">
    <property type="entry name" value="Haem_peroxidase_sf"/>
</dbReference>
<sequence length="3138" mass="322109">MVTLNLNDLAHILDQIRIAEEHNRLIEGGMDAREALASLIASPLVPDGLRTVTGALNNYQIGYTQSGASDNLMDRLLDPVWIAAQTNPRSGQPTSYAQTAGSVYDARPRTISNLVADQTLGNIAAISAALTIAGVTGAQNLALSQQIHAAYQAAQEGLGDLAGLPPRAVLEAALAAEQAELAAANAAVMTAGAALGDATAAVTAAQAALAAAEAALAALSQDVVAAEADLAAATAALSLAQQADADAAAAAAGAAAALAVAQGDLATAEATLADAQLALTAAEDAALLTEAARLQAQADFDAAFAAERAANVALLIELADGDSSDNQAALDAYNAAFAALAAAQATLDAANAADLAADAVLADAAAALAAAQSARDAAAALVAPAQAASDSAAASAAAAAADLAAAESDLAAAQAALDAANAAVAGDLGAAQQAVTDAEGDLADAVSVRDAAQATLDAAEAAVLDEVADVTAAQEALAPYDQAALADAEVQALLTANGIEMDGVNLALGNVSADLGDTAPFNSFFTIFGQFFDHGLDLTQKGGNGTVYIPLMPDDPLYEPGSPTNFMVLTRATNQPGPDGVLGTADDVRENANETTPWIDLNQVYTSNPSHQVFLREYMLHEGRPVATGRMLESATGGPPTWADIKAQARTMLGIELSDLNVHSVPAVLTDLYGRFMADPATGMPQFVLAGGGTVVGSIAAPVDALTLASAGRAFLNDIAHDAAPGAVDLDPTDGVTTLVLKTADEDGLTANRQPVNMFGVASTYDNELLDRHFIVGDGRGNENIALTAVHTIFHGEHNRQIEAVQEMLLASGDLGMLNEYLLVPVTAMPASGADLVWNGERLFQTGRFSTEMVYQHLVFEEFVRAIAPQIDPFVFSNSVEIPVGISQEFAQVVYRFGHSMLNETVDMLGMLDATGALGETGTVGLTTVELFDAFLNPVMFDAQGGDAHAAAGAILRGMTRQHGNEIDEFLTDALRNNLVGLPLDLAALNMTRARDVGIPSLNEARRQFFEQTQNSYLRPYESWSDFAAAIKNPLSVVNFIAAYGTHDTITSATTTEAKRDAAMLLVLGGAGAPADRLAFLNATGAFAGGSLGGLNNVDFWIGGLAEAKMSFGGMLGSTFTFVFEAQMEMLQNGDRFYYLSRTQGMNLLSQLESDSFADLIQRNTDGEHLGLSINGAAFQTADWVLEIDQSRQWNPGIGSADPTREADVLTAMLGTTSLVERGANYIRYLGGEHVVLGGTSGDDTIIGGDGDDGLWGYGGHDVIEGGFGVDHIHGGAGNDIITDRGTDIGDADVIKGEEGDDVINGGMGLDLIFGGAGRDVISGGDEAKDIFGGQGDDFIRSPTGGGGVVFGNEGNDWMEGQGNMNTLTGDNSELFFNSRVIGHDVMTAGENDTDFDAESGDDIMFQGIGINRNNGMAGFDWVAYKGNAYDVEADMNLGIFQNQQANILRDRFDLVEGLSGWTGDDRLTGREVVTGAYDAQGNAAQVSPTSPIQSYSNALLEQNIDLIDGLRDLVAHLGTFDIVQPNTGERLPARMDTSTGADILLGGAGSDTIRGMSGDDIIDGDRWLNARIEVRVPGQPVGTADGLTHQIVDVATGAVMFGGMTLERALFARVISPSELEVVREILDGGQAGDVDTARYWDLRENYTITNNADGSITVTHNTASLELIDPVTGVDRTLDPLTGRRLELEGSDRLRNIEVLSFADQDILLVNLPATGAPVISDTSPTEGQALSVDLTGIADPNGLGAGGLSVQWQRSPDGGATWVNIGGATGTGFTPAQAQVGQALRVQVQFTDGLGTVETVVSAPTTVVGDVLNGTGGANTLTGTAGDDVINGQGGADTINALAGNDTITGGTGNDAINAGAGDDIISWGVTDPVTFLGFTIVAAQPDGRDVINGGDNGAGGDTFIINGNNQAETYRIYARADFLVANPGASLAAATEIVVTRNGTNAASVIAELAGIEEIIVNTGPGADTVTPIGSFAGTSLRINTIRVNGSEGDDTVDISALDSAHRIVFRTGGGNDMVVGTLRPQDVIEVPAGNDPAAYVTTENGNGTVTMSNGSHSVTFTGSASAAPTLVASGAGEDHEDGSTEGGNETPAPVLTANDAAGLLALVRGVSADGNDDGANALGVRTLTGVGNNPANPTQGAQGEAFIRITENRSGDYDAATGNNAINPIFDGLDTRTISDILGAQAPGTAPSATANAFFTAFAQYFDHGLSFIPKGGNGTVQIGAPGAGARAENPADLTRASVMGFDADGAAQHRNLTSPFVDQNQVYGSTNLIGQLLRESDGAGGLGARVLMGAEDPSAAGFELLPTLRDVLMHHIEAGTVFRAAHLAGGAQTLVEFYPDLLNADGSINAAVLPGLVSNFMGEGQPLLLDTNPFINLLDHVVAGDGRVNENITLTSMHTIFARNHNFHVDQLAASYAASGTVLTLEELFQAAKIVNEAEYQRVVFTEFAETLLGGAGIRGEGDHGFAEWNPETDASISQEFASAVYRFGHTMVAQTVSVTNPDGTVSQVSLFDAFLNPTNAEGAFTQSLATLAQYGYVPQPGYAQLGAGAVLSGIAGQAAEQVDTMVVDGIRNDLVRVSADLFAFNVARGRDVGIGTLNQVKASLLASTNPYIREALSFVDPVLLQPYASWEDFGARNGLSAAMLDQFRAAYPDLVLADQAAADAFGALNPDIGLIANADGSFTVRGIDRVDLWVGGLAEAKVNGGLVGSTFWVVIHEQLDRLQEGDRFYYVDRLENFDLYANFVEGQSFADIVMRNTGLVGLDERIFELSDEDGAAGVDQGDDDTDADDDGIGAGGDDGAATDDDEDSATDDDEDSATDDDDASTGTDDEDEGGDESDTGTGSDEEDDEEAGNGPGNGTGTGGGGGVPQTPPVVEGAVLMPGSGSGMVAGGAGADVLVGGATADALAGKAGDDILMGHGGDDVLTGGAGDDLLSGGQGADVLMGEEGDDRFTFAADDGADMIFGGAGSDTIDLSAILGGAAIDLGAATAIGTVRIGGVTDSLVGIENVIGSQGADVIKASLSVNVLTGGDGADVFVFTSAGAADGDVITDFQPGDRIDLSGIDAGVGLNGNQSFTLAEQGAAGPGSLVIREVATADGVDTIIEGYTNGDDEADFSLTLRGAHNLDASSFNL</sequence>
<feature type="region of interest" description="Disordered" evidence="5">
    <location>
        <begin position="2779"/>
        <end position="2886"/>
    </location>
</feature>
<keyword evidence="7" id="KW-1185">Reference proteome</keyword>
<dbReference type="GO" id="GO:0004601">
    <property type="term" value="F:peroxidase activity"/>
    <property type="evidence" value="ECO:0007669"/>
    <property type="project" value="InterPro"/>
</dbReference>
<evidence type="ECO:0000256" key="4">
    <source>
        <dbReference type="SAM" id="Coils"/>
    </source>
</evidence>
<dbReference type="SUPFAM" id="SSF51120">
    <property type="entry name" value="beta-Roll"/>
    <property type="match status" value="6"/>
</dbReference>
<dbReference type="InterPro" id="IPR018511">
    <property type="entry name" value="Hemolysin-typ_Ca-bd_CS"/>
</dbReference>
<dbReference type="PANTHER" id="PTHR11475">
    <property type="entry name" value="OXIDASE/PEROXIDASE"/>
    <property type="match status" value="1"/>
</dbReference>
<dbReference type="GO" id="GO:0020037">
    <property type="term" value="F:heme binding"/>
    <property type="evidence" value="ECO:0007669"/>
    <property type="project" value="InterPro"/>
</dbReference>
<dbReference type="SUPFAM" id="SSF48113">
    <property type="entry name" value="Heme-dependent peroxidases"/>
    <property type="match status" value="2"/>
</dbReference>
<comment type="caution">
    <text evidence="6">The sequence shown here is derived from an EMBL/GenBank/DDBJ whole genome shotgun (WGS) entry which is preliminary data.</text>
</comment>
<dbReference type="InterPro" id="IPR019791">
    <property type="entry name" value="Haem_peroxidase_animal"/>
</dbReference>
<evidence type="ECO:0000313" key="7">
    <source>
        <dbReference type="Proteomes" id="UP000474758"/>
    </source>
</evidence>
<dbReference type="PANTHER" id="PTHR11475:SF4">
    <property type="entry name" value="CHORION PEROXIDASE"/>
    <property type="match status" value="1"/>
</dbReference>
<proteinExistence type="predicted"/>
<dbReference type="Gene3D" id="2.150.10.10">
    <property type="entry name" value="Serralysin-like metalloprotease, C-terminal"/>
    <property type="match status" value="5"/>
</dbReference>
<dbReference type="CDD" id="cd09821">
    <property type="entry name" value="An_peroxidase_bacterial_2"/>
    <property type="match status" value="1"/>
</dbReference>
<dbReference type="PROSITE" id="PS00330">
    <property type="entry name" value="HEMOLYSIN_CALCIUM"/>
    <property type="match status" value="5"/>
</dbReference>
<feature type="compositionally biased region" description="Acidic residues" evidence="5">
    <location>
        <begin position="2807"/>
        <end position="2858"/>
    </location>
</feature>
<feature type="coiled-coil region" evidence="4">
    <location>
        <begin position="396"/>
        <end position="423"/>
    </location>
</feature>
<dbReference type="Gene3D" id="1.10.640.10">
    <property type="entry name" value="Haem peroxidase domain superfamily, animal type"/>
    <property type="match status" value="2"/>
</dbReference>
<protein>
    <submittedName>
        <fullName evidence="6">Calcium-binding protein</fullName>
    </submittedName>
</protein>
<dbReference type="RefSeq" id="WP_165050620.1">
    <property type="nucleotide sequence ID" value="NZ_JAALFE010000011.1"/>
</dbReference>
<dbReference type="Pfam" id="PF00353">
    <property type="entry name" value="HemolysinCabind"/>
    <property type="match status" value="8"/>
</dbReference>
<dbReference type="InterPro" id="IPR037120">
    <property type="entry name" value="Haem_peroxidase_sf_animal"/>
</dbReference>
<keyword evidence="4" id="KW-0175">Coiled coil</keyword>
<evidence type="ECO:0000313" key="6">
    <source>
        <dbReference type="EMBL" id="NGQ91750.1"/>
    </source>
</evidence>
<accession>A0A6M1TUF1</accession>
<keyword evidence="2" id="KW-0964">Secreted</keyword>
<evidence type="ECO:0000256" key="2">
    <source>
        <dbReference type="ARBA" id="ARBA00022525"/>
    </source>
</evidence>
<evidence type="ECO:0000256" key="3">
    <source>
        <dbReference type="ARBA" id="ARBA00023180"/>
    </source>
</evidence>
<feature type="compositionally biased region" description="Acidic residues" evidence="5">
    <location>
        <begin position="2779"/>
        <end position="2798"/>
    </location>
</feature>
<dbReference type="PRINTS" id="PR00313">
    <property type="entry name" value="CABNDNGRPT"/>
</dbReference>
<feature type="coiled-coil region" evidence="4">
    <location>
        <begin position="167"/>
        <end position="236"/>
    </location>
</feature>
<feature type="region of interest" description="Disordered" evidence="5">
    <location>
        <begin position="2078"/>
        <end position="2099"/>
    </location>
</feature>
<dbReference type="Proteomes" id="UP000474758">
    <property type="component" value="Unassembled WGS sequence"/>
</dbReference>
<evidence type="ECO:0000256" key="5">
    <source>
        <dbReference type="SAM" id="MobiDB-lite"/>
    </source>
</evidence>
<dbReference type="GO" id="GO:0005509">
    <property type="term" value="F:calcium ion binding"/>
    <property type="evidence" value="ECO:0007669"/>
    <property type="project" value="InterPro"/>
</dbReference>
<feature type="compositionally biased region" description="Gly residues" evidence="5">
    <location>
        <begin position="2860"/>
        <end position="2874"/>
    </location>
</feature>
<comment type="subcellular location">
    <subcellularLocation>
        <location evidence="1">Secreted</location>
    </subcellularLocation>
</comment>
<dbReference type="PROSITE" id="PS50292">
    <property type="entry name" value="PEROXIDASE_3"/>
    <property type="match status" value="2"/>
</dbReference>
<dbReference type="InterPro" id="IPR001343">
    <property type="entry name" value="Hemolysn_Ca-bd"/>
</dbReference>
<dbReference type="GO" id="GO:0005576">
    <property type="term" value="C:extracellular region"/>
    <property type="evidence" value="ECO:0007669"/>
    <property type="project" value="UniProtKB-SubCell"/>
</dbReference>
<keyword evidence="3" id="KW-0325">Glycoprotein</keyword>
<name>A0A6M1TUF1_9RHOB</name>